<dbReference type="Proteomes" id="UP000664203">
    <property type="component" value="Unassembled WGS sequence"/>
</dbReference>
<feature type="compositionally biased region" description="Basic and acidic residues" evidence="1">
    <location>
        <begin position="232"/>
        <end position="244"/>
    </location>
</feature>
<evidence type="ECO:0008006" key="5">
    <source>
        <dbReference type="Google" id="ProtNLM"/>
    </source>
</evidence>
<keyword evidence="2" id="KW-1133">Transmembrane helix</keyword>
<feature type="transmembrane region" description="Helical" evidence="2">
    <location>
        <begin position="130"/>
        <end position="153"/>
    </location>
</feature>
<evidence type="ECO:0000256" key="2">
    <source>
        <dbReference type="SAM" id="Phobius"/>
    </source>
</evidence>
<keyword evidence="2" id="KW-0812">Transmembrane</keyword>
<protein>
    <recommendedName>
        <fullName evidence="5">Transmembrane protein</fullName>
    </recommendedName>
</protein>
<name>A0A8H3ETM2_9LECA</name>
<dbReference type="AlphaFoldDB" id="A0A8H3ETM2"/>
<gene>
    <name evidence="3" type="ORF">ALECFALPRED_006142</name>
</gene>
<organism evidence="3 4">
    <name type="scientific">Alectoria fallacina</name>
    <dbReference type="NCBI Taxonomy" id="1903189"/>
    <lineage>
        <taxon>Eukaryota</taxon>
        <taxon>Fungi</taxon>
        <taxon>Dikarya</taxon>
        <taxon>Ascomycota</taxon>
        <taxon>Pezizomycotina</taxon>
        <taxon>Lecanoromycetes</taxon>
        <taxon>OSLEUM clade</taxon>
        <taxon>Lecanoromycetidae</taxon>
        <taxon>Lecanorales</taxon>
        <taxon>Lecanorineae</taxon>
        <taxon>Parmeliaceae</taxon>
        <taxon>Alectoria</taxon>
    </lineage>
</organism>
<keyword evidence="4" id="KW-1185">Reference proteome</keyword>
<feature type="transmembrane region" description="Helical" evidence="2">
    <location>
        <begin position="83"/>
        <end position="104"/>
    </location>
</feature>
<evidence type="ECO:0000256" key="1">
    <source>
        <dbReference type="SAM" id="MobiDB-lite"/>
    </source>
</evidence>
<dbReference type="EMBL" id="CAJPDR010000039">
    <property type="protein sequence ID" value="CAF9910052.1"/>
    <property type="molecule type" value="Genomic_DNA"/>
</dbReference>
<proteinExistence type="predicted"/>
<evidence type="ECO:0000313" key="4">
    <source>
        <dbReference type="Proteomes" id="UP000664203"/>
    </source>
</evidence>
<evidence type="ECO:0000313" key="3">
    <source>
        <dbReference type="EMBL" id="CAF9910052.1"/>
    </source>
</evidence>
<accession>A0A8H3ETM2</accession>
<keyword evidence="2" id="KW-0472">Membrane</keyword>
<dbReference type="OrthoDB" id="10499026at2759"/>
<feature type="region of interest" description="Disordered" evidence="1">
    <location>
        <begin position="198"/>
        <end position="248"/>
    </location>
</feature>
<comment type="caution">
    <text evidence="3">The sequence shown here is derived from an EMBL/GenBank/DDBJ whole genome shotgun (WGS) entry which is preliminary data.</text>
</comment>
<reference evidence="3" key="1">
    <citation type="submission" date="2021-03" db="EMBL/GenBank/DDBJ databases">
        <authorList>
            <person name="Tagirdzhanova G."/>
        </authorList>
    </citation>
    <scope>NUCLEOTIDE SEQUENCE</scope>
</reference>
<sequence length="304" mass="34692">MRQYSILVALSFWLVVLRFTWLEIELAPGTSIFVYWLCMAPRWWATGFSVLSLVGTVLLEDSLCQRFPKTEELLNRATMEHTLLLTQAIAFIGAFILSVDIKWYCIMFCNKIYKNFPSYQAGKMDLEIRFFWFSPLLVFYFVSCMFLACLPWIQLYLYRETIETYNLSLVKLEEKLKRTATATDDHVDLIVPGCGFSPSERAKTGKQAQVSPLSEKRDGAPVLSGSEDPVENDGKLSSKDRRTEMAQTLEVRSPQELPRDLCSAISKRLKKSVMAALVNGSCCMTSFIHSRGRGWQPGRRLGQT</sequence>